<protein>
    <recommendedName>
        <fullName evidence="8">Glycosyltransferase 61 catalytic domain-containing protein</fullName>
    </recommendedName>
</protein>
<keyword evidence="3" id="KW-0808">Transferase</keyword>
<comment type="caution">
    <text evidence="9">The sequence shown here is derived from an EMBL/GenBank/DDBJ whole genome shotgun (WGS) entry which is preliminary data.</text>
</comment>
<dbReference type="Pfam" id="PF04577">
    <property type="entry name" value="Glyco_transf_61"/>
    <property type="match status" value="1"/>
</dbReference>
<keyword evidence="10" id="KW-1185">Reference proteome</keyword>
<accession>A0AAD3TPK5</accession>
<dbReference type="PANTHER" id="PTHR20961">
    <property type="entry name" value="GLYCOSYLTRANSFERASE"/>
    <property type="match status" value="1"/>
</dbReference>
<evidence type="ECO:0000313" key="10">
    <source>
        <dbReference type="Proteomes" id="UP001222932"/>
    </source>
</evidence>
<comment type="subcellular location">
    <subcellularLocation>
        <location evidence="1">Membrane</location>
        <topology evidence="1">Single-pass membrane protein</topology>
    </subcellularLocation>
</comment>
<dbReference type="GO" id="GO:0097363">
    <property type="term" value="F:protein O-acetylglucosaminyltransferase activity"/>
    <property type="evidence" value="ECO:0007669"/>
    <property type="project" value="TreeGrafter"/>
</dbReference>
<evidence type="ECO:0000256" key="7">
    <source>
        <dbReference type="ARBA" id="ARBA00023180"/>
    </source>
</evidence>
<dbReference type="PANTHER" id="PTHR20961:SF38">
    <property type="entry name" value="PROTEIN O-LINKED-MANNOSE BETA-1,4-N-ACETYLGLUCOSAMINYLTRANSFERASE 2"/>
    <property type="match status" value="1"/>
</dbReference>
<evidence type="ECO:0000256" key="3">
    <source>
        <dbReference type="ARBA" id="ARBA00022679"/>
    </source>
</evidence>
<evidence type="ECO:0000256" key="6">
    <source>
        <dbReference type="ARBA" id="ARBA00023136"/>
    </source>
</evidence>
<evidence type="ECO:0000256" key="4">
    <source>
        <dbReference type="ARBA" id="ARBA00022692"/>
    </source>
</evidence>
<reference evidence="9" key="2">
    <citation type="submission" date="2023-06" db="EMBL/GenBank/DDBJ databases">
        <authorList>
            <person name="Kobayashi Y."/>
            <person name="Kayamori A."/>
            <person name="Aoki K."/>
            <person name="Shiwa Y."/>
            <person name="Fujita N."/>
            <person name="Sugita T."/>
            <person name="Iwasaki W."/>
            <person name="Tanaka N."/>
            <person name="Takashima M."/>
        </authorList>
    </citation>
    <scope>NUCLEOTIDE SEQUENCE</scope>
    <source>
        <strain evidence="9">HIS016</strain>
    </source>
</reference>
<keyword evidence="6" id="KW-0472">Membrane</keyword>
<dbReference type="GO" id="GO:0016020">
    <property type="term" value="C:membrane"/>
    <property type="evidence" value="ECO:0007669"/>
    <property type="project" value="UniProtKB-SubCell"/>
</dbReference>
<gene>
    <name evidence="9" type="ORF">CspeluHIS016_0112420</name>
</gene>
<dbReference type="AlphaFoldDB" id="A0AAD3TPK5"/>
<dbReference type="InterPro" id="IPR049625">
    <property type="entry name" value="Glyco_transf_61_cat"/>
</dbReference>
<organism evidence="9 10">
    <name type="scientific">Cutaneotrichosporon spelunceum</name>
    <dbReference type="NCBI Taxonomy" id="1672016"/>
    <lineage>
        <taxon>Eukaryota</taxon>
        <taxon>Fungi</taxon>
        <taxon>Dikarya</taxon>
        <taxon>Basidiomycota</taxon>
        <taxon>Agaricomycotina</taxon>
        <taxon>Tremellomycetes</taxon>
        <taxon>Trichosporonales</taxon>
        <taxon>Trichosporonaceae</taxon>
        <taxon>Cutaneotrichosporon</taxon>
    </lineage>
</organism>
<sequence>MPALLTRGLRPTRRDFMIVLLTLGVAFIWLGNQRPAQSAYHPSHTDGNRASSFGNLWTGGKSKCPPQQLSFEESVKQAGFVRKPGSTDPDNEQFKHLNTKMLGHTPGWTIFEKLYLFNGQLYVVTPSRDDWPELRLMTSTGVGSNNEPGNSEAREPAGGEIIFIPAEEAVALWGENVYRMRGMTWLWNDGNFIDHYYHFAAELLLGTWRVHATLDQDISPNAHSNLEAPARAWFLHHEPGQWRDHPKFNPTIMYGCFPNTALLFPQDMDDLRQVTSSEYRKKAYVLDRAILADRSAAFRGPYTGSTARTVAGATALGNVSRWWWEPIRRQVLTFSEVPEDIISRNLEGYGAVDPVEWEGKAAQIEYRPLKPAGDYKPVVTYISRQKSRRRLTPDSHAKLVAALEEKAKKVGFELIVVEAERYTKEEQFAIAGKTTIMLGVHGNGLSHLLWMPATPRSAVIEMFFRGGFARDYQWTAHALGIRHFAVQHDQYRTAPNLYEVDYPEGFQGDQITVDADTVADLIEARLTGKA</sequence>
<name>A0AAD3TPK5_9TREE</name>
<evidence type="ECO:0000313" key="9">
    <source>
        <dbReference type="EMBL" id="GMK54656.1"/>
    </source>
</evidence>
<evidence type="ECO:0000256" key="5">
    <source>
        <dbReference type="ARBA" id="ARBA00022989"/>
    </source>
</evidence>
<keyword evidence="2" id="KW-0328">Glycosyltransferase</keyword>
<evidence type="ECO:0000259" key="8">
    <source>
        <dbReference type="Pfam" id="PF04577"/>
    </source>
</evidence>
<keyword evidence="5" id="KW-1133">Transmembrane helix</keyword>
<proteinExistence type="predicted"/>
<keyword evidence="7" id="KW-0325">Glycoprotein</keyword>
<dbReference type="InterPro" id="IPR007657">
    <property type="entry name" value="Glycosyltransferase_61"/>
</dbReference>
<dbReference type="EMBL" id="BTCM01000001">
    <property type="protein sequence ID" value="GMK54656.1"/>
    <property type="molecule type" value="Genomic_DNA"/>
</dbReference>
<evidence type="ECO:0000256" key="2">
    <source>
        <dbReference type="ARBA" id="ARBA00022676"/>
    </source>
</evidence>
<keyword evidence="4" id="KW-0812">Transmembrane</keyword>
<dbReference type="GO" id="GO:0035269">
    <property type="term" value="P:protein O-linked glycosylation via mannose"/>
    <property type="evidence" value="ECO:0007669"/>
    <property type="project" value="TreeGrafter"/>
</dbReference>
<dbReference type="Proteomes" id="UP001222932">
    <property type="component" value="Unassembled WGS sequence"/>
</dbReference>
<feature type="domain" description="Glycosyltransferase 61 catalytic" evidence="8">
    <location>
        <begin position="371"/>
        <end position="453"/>
    </location>
</feature>
<reference evidence="9" key="1">
    <citation type="journal article" date="2023" name="BMC Genomics">
        <title>Chromosome-level genome assemblies of Cutaneotrichosporon spp. (Trichosporonales, Basidiomycota) reveal imbalanced evolution between nucleotide sequences and chromosome synteny.</title>
        <authorList>
            <person name="Kobayashi Y."/>
            <person name="Kayamori A."/>
            <person name="Aoki K."/>
            <person name="Shiwa Y."/>
            <person name="Matsutani M."/>
            <person name="Fujita N."/>
            <person name="Sugita T."/>
            <person name="Iwasaki W."/>
            <person name="Tanaka N."/>
            <person name="Takashima M."/>
        </authorList>
    </citation>
    <scope>NUCLEOTIDE SEQUENCE</scope>
    <source>
        <strain evidence="9">HIS016</strain>
    </source>
</reference>
<dbReference type="GO" id="GO:0005783">
    <property type="term" value="C:endoplasmic reticulum"/>
    <property type="evidence" value="ECO:0007669"/>
    <property type="project" value="TreeGrafter"/>
</dbReference>
<evidence type="ECO:0000256" key="1">
    <source>
        <dbReference type="ARBA" id="ARBA00004167"/>
    </source>
</evidence>